<evidence type="ECO:0000256" key="5">
    <source>
        <dbReference type="ARBA" id="ARBA00022840"/>
    </source>
</evidence>
<comment type="caution">
    <text evidence="9">The sequence shown here is derived from an EMBL/GenBank/DDBJ whole genome shotgun (WGS) entry which is preliminary data.</text>
</comment>
<dbReference type="SUPFAM" id="SSF52540">
    <property type="entry name" value="P-loop containing nucleoside triphosphate hydrolases"/>
    <property type="match status" value="1"/>
</dbReference>
<feature type="chain" id="PRO_5046473713" evidence="7">
    <location>
        <begin position="24"/>
        <end position="1013"/>
    </location>
</feature>
<dbReference type="Gene3D" id="3.40.50.1820">
    <property type="entry name" value="alpha/beta hydrolase"/>
    <property type="match status" value="1"/>
</dbReference>
<dbReference type="InterPro" id="IPR000383">
    <property type="entry name" value="Xaa-Pro-like_dom"/>
</dbReference>
<feature type="compositionally biased region" description="Gly residues" evidence="6">
    <location>
        <begin position="948"/>
        <end position="965"/>
    </location>
</feature>
<reference evidence="9 10" key="1">
    <citation type="journal article" date="2017" name="Int. J. Syst. Evol. Microbiol.">
        <title>Pseudokineococcus basanitobsidens sp. nov., isolated from volcanic rock.</title>
        <authorList>
            <person name="Lee D.W."/>
            <person name="Park M.Y."/>
            <person name="Kim J.J."/>
            <person name="Kim B.S."/>
        </authorList>
    </citation>
    <scope>NUCLEOTIDE SEQUENCE [LARGE SCALE GENOMIC DNA]</scope>
    <source>
        <strain evidence="9 10">DSM 103726</strain>
    </source>
</reference>
<dbReference type="EMBL" id="JBBIAA010000025">
    <property type="protein sequence ID" value="MEJ5946519.1"/>
    <property type="molecule type" value="Genomic_DNA"/>
</dbReference>
<comment type="similarity">
    <text evidence="1">Belongs to the ABC transporter superfamily.</text>
</comment>
<keyword evidence="3" id="KW-0547">Nucleotide-binding</keyword>
<keyword evidence="4 9" id="KW-0378">Hydrolase</keyword>
<keyword evidence="2" id="KW-0813">Transport</keyword>
<evidence type="ECO:0000256" key="3">
    <source>
        <dbReference type="ARBA" id="ARBA00022741"/>
    </source>
</evidence>
<dbReference type="InterPro" id="IPR008979">
    <property type="entry name" value="Galactose-bd-like_sf"/>
</dbReference>
<sequence>MGRRAAGAALAALVGLVPASAAAASTPSLPSPSLPSPSLPSPSGSSTPSPSASGEPAEDAPEVDVETSTVPVGAEPSAPDDDVALDVAVYRTPGGGTDRRPAVLLAHGFLSTREDRDAQARDLAADGFVVLTWTARGFGDSGGLVHLDAPDFEVADASALVDVLAGRDDVLLDATGDPRVGLVGASYGGALGLLLAGTDDRVDAVAASVTWHDLADALAPSPVLDPDARTPAAVTDRDPGVLKRAWLTQLVAATGALPVGSGPGSCGRLAPDLCAGYQDATESGRLGDDLTSLLRASSPATVLDAVDVPVLLAQGQQDSLFPLTEADATARALLDQGVDVRVRWVEGGHDGGLSRDGFGSADGDVPPFLAGALSSADGSGVPPTTDVPAFAADLPGGGQDLEAALEEVQQSPGAPPVAGPEQPEERDVLELAAYPGTAGSDPLEVRDVPLLGDPQQVLSPTGGTPSSLTSLPGVGALGGAAGGLASALAVLPGQSATFDSPPLEEDVLVSGAPSVRLVVTSTAQDATFFASLLEVDETGGAELPRGLVSPVRLTGLTPGEPTRVDVALPAVVHRYASGSTLRLAVSSTDQAYAVPDDGRVYGVALATEDADPAVALPVAPVDEVVTVSAGTAAGVDVPWGLVVALAVVLLLSALLGPVGRRLERRGARPATVPALGGGVLAGAASLEGDGPPPPLVVDGLALVYANGLRAVDGVSFTVGRGQVVGLLGPNGAGKTSALRMVLGLVHPTEGRTLVLGHPVVPGAEVLSQVGAFVEGPGLLPHVSGITNLRLAWQATGRPLEDARIDEVLEIAALGDAVHRPVRGYSQGMRARIAIAQAMLGLPDLLVLDEPTNGLDPPQIRALRDVLRSYASSGRAVLVSSHLLAEVEMTCTHAVIMRRGQVVAGGSVEELTSGAGGHGGTSVVVDDVAAARAALAALPGARVDEGRGDPGPGVAGAGVGGAGGASQGPDDGELLVSGVEPEDVVRALVGARVGVHRVAPRRRLEEVFLEVTGT</sequence>
<feature type="compositionally biased region" description="Pro residues" evidence="6">
    <location>
        <begin position="29"/>
        <end position="40"/>
    </location>
</feature>
<dbReference type="SUPFAM" id="SSF49785">
    <property type="entry name" value="Galactose-binding domain-like"/>
    <property type="match status" value="1"/>
</dbReference>
<feature type="compositionally biased region" description="Low complexity" evidence="6">
    <location>
        <begin position="41"/>
        <end position="55"/>
    </location>
</feature>
<organism evidence="9 10">
    <name type="scientific">Pseudokineococcus basanitobsidens</name>
    <dbReference type="NCBI Taxonomy" id="1926649"/>
    <lineage>
        <taxon>Bacteria</taxon>
        <taxon>Bacillati</taxon>
        <taxon>Actinomycetota</taxon>
        <taxon>Actinomycetes</taxon>
        <taxon>Kineosporiales</taxon>
        <taxon>Kineosporiaceae</taxon>
        <taxon>Pseudokineococcus</taxon>
    </lineage>
</organism>
<dbReference type="InterPro" id="IPR003593">
    <property type="entry name" value="AAA+_ATPase"/>
</dbReference>
<keyword evidence="7" id="KW-0732">Signal</keyword>
<dbReference type="Pfam" id="PF00005">
    <property type="entry name" value="ABC_tran"/>
    <property type="match status" value="1"/>
</dbReference>
<keyword evidence="5" id="KW-0067">ATP-binding</keyword>
<name>A0ABU8RNG7_9ACTN</name>
<gene>
    <name evidence="9" type="ORF">WDZ17_14575</name>
</gene>
<dbReference type="Gene3D" id="3.40.50.300">
    <property type="entry name" value="P-loop containing nucleotide triphosphate hydrolases"/>
    <property type="match status" value="1"/>
</dbReference>
<evidence type="ECO:0000313" key="9">
    <source>
        <dbReference type="EMBL" id="MEJ5946519.1"/>
    </source>
</evidence>
<dbReference type="Proteomes" id="UP001387100">
    <property type="component" value="Unassembled WGS sequence"/>
</dbReference>
<feature type="domain" description="ABC transporter" evidence="8">
    <location>
        <begin position="695"/>
        <end position="923"/>
    </location>
</feature>
<dbReference type="PANTHER" id="PTHR43335">
    <property type="entry name" value="ABC TRANSPORTER, ATP-BINDING PROTEIN"/>
    <property type="match status" value="1"/>
</dbReference>
<dbReference type="InterPro" id="IPR003439">
    <property type="entry name" value="ABC_transporter-like_ATP-bd"/>
</dbReference>
<evidence type="ECO:0000256" key="7">
    <source>
        <dbReference type="SAM" id="SignalP"/>
    </source>
</evidence>
<dbReference type="Pfam" id="PF02129">
    <property type="entry name" value="Peptidase_S15"/>
    <property type="match status" value="1"/>
</dbReference>
<dbReference type="Pfam" id="PF08530">
    <property type="entry name" value="PepX_C"/>
    <property type="match status" value="1"/>
</dbReference>
<dbReference type="InterPro" id="IPR029058">
    <property type="entry name" value="AB_hydrolase_fold"/>
</dbReference>
<dbReference type="InterPro" id="IPR027417">
    <property type="entry name" value="P-loop_NTPase"/>
</dbReference>
<dbReference type="PROSITE" id="PS50893">
    <property type="entry name" value="ABC_TRANSPORTER_2"/>
    <property type="match status" value="1"/>
</dbReference>
<dbReference type="SUPFAM" id="SSF53474">
    <property type="entry name" value="alpha/beta-Hydrolases"/>
    <property type="match status" value="1"/>
</dbReference>
<evidence type="ECO:0000256" key="6">
    <source>
        <dbReference type="SAM" id="MobiDB-lite"/>
    </source>
</evidence>
<feature type="region of interest" description="Disordered" evidence="6">
    <location>
        <begin position="21"/>
        <end position="85"/>
    </location>
</feature>
<dbReference type="SMART" id="SM00939">
    <property type="entry name" value="PepX_C"/>
    <property type="match status" value="1"/>
</dbReference>
<protein>
    <submittedName>
        <fullName evidence="9">Alpha/beta fold hydrolase</fullName>
    </submittedName>
</protein>
<dbReference type="RefSeq" id="WP_339575902.1">
    <property type="nucleotide sequence ID" value="NZ_JBBIAA010000025.1"/>
</dbReference>
<keyword evidence="10" id="KW-1185">Reference proteome</keyword>
<evidence type="ECO:0000256" key="2">
    <source>
        <dbReference type="ARBA" id="ARBA00022448"/>
    </source>
</evidence>
<evidence type="ECO:0000256" key="4">
    <source>
        <dbReference type="ARBA" id="ARBA00022801"/>
    </source>
</evidence>
<proteinExistence type="inferred from homology"/>
<evidence type="ECO:0000256" key="1">
    <source>
        <dbReference type="ARBA" id="ARBA00005417"/>
    </source>
</evidence>
<dbReference type="InterPro" id="IPR017871">
    <property type="entry name" value="ABC_transporter-like_CS"/>
</dbReference>
<feature type="region of interest" description="Disordered" evidence="6">
    <location>
        <begin position="942"/>
        <end position="969"/>
    </location>
</feature>
<dbReference type="GO" id="GO:0016787">
    <property type="term" value="F:hydrolase activity"/>
    <property type="evidence" value="ECO:0007669"/>
    <property type="project" value="UniProtKB-KW"/>
</dbReference>
<dbReference type="InterPro" id="IPR013736">
    <property type="entry name" value="Xaa-Pro_dipept_C"/>
</dbReference>
<evidence type="ECO:0000259" key="8">
    <source>
        <dbReference type="PROSITE" id="PS50893"/>
    </source>
</evidence>
<dbReference type="Gene3D" id="2.60.120.260">
    <property type="entry name" value="Galactose-binding domain-like"/>
    <property type="match status" value="1"/>
</dbReference>
<evidence type="ECO:0000313" key="10">
    <source>
        <dbReference type="Proteomes" id="UP001387100"/>
    </source>
</evidence>
<dbReference type="SMART" id="SM00382">
    <property type="entry name" value="AAA"/>
    <property type="match status" value="1"/>
</dbReference>
<accession>A0ABU8RNG7</accession>
<feature type="signal peptide" evidence="7">
    <location>
        <begin position="1"/>
        <end position="23"/>
    </location>
</feature>
<feature type="region of interest" description="Disordered" evidence="6">
    <location>
        <begin position="369"/>
        <end position="397"/>
    </location>
</feature>
<dbReference type="PANTHER" id="PTHR43335:SF4">
    <property type="entry name" value="ABC TRANSPORTER, ATP-BINDING PROTEIN"/>
    <property type="match status" value="1"/>
</dbReference>
<dbReference type="PROSITE" id="PS00211">
    <property type="entry name" value="ABC_TRANSPORTER_1"/>
    <property type="match status" value="1"/>
</dbReference>
<feature type="compositionally biased region" description="Acidic residues" evidence="6">
    <location>
        <begin position="56"/>
        <end position="65"/>
    </location>
</feature>